<evidence type="ECO:0000313" key="2">
    <source>
        <dbReference type="EMBL" id="KAK5836770.1"/>
    </source>
</evidence>
<feature type="transmembrane region" description="Helical" evidence="1">
    <location>
        <begin position="51"/>
        <end position="71"/>
    </location>
</feature>
<dbReference type="EMBL" id="JARKNE010000004">
    <property type="protein sequence ID" value="KAK5836770.1"/>
    <property type="molecule type" value="Genomic_DNA"/>
</dbReference>
<comment type="caution">
    <text evidence="2">The sequence shown here is derived from an EMBL/GenBank/DDBJ whole genome shotgun (WGS) entry which is preliminary data.</text>
</comment>
<keyword evidence="1" id="KW-0812">Transmembrane</keyword>
<evidence type="ECO:0000313" key="3">
    <source>
        <dbReference type="Proteomes" id="UP001358586"/>
    </source>
</evidence>
<name>A0ABR0QBR7_GOSAR</name>
<sequence>MVGSLIHLDNKHIFVNQMQMRSRRTQLGVRHVGKIVPGDVSGDATSENKNWWLLFTTTIMGPILVSIFTSSRELPVYILTRNKVKFSRYPHD</sequence>
<keyword evidence="1" id="KW-0472">Membrane</keyword>
<accession>A0ABR0QBR7</accession>
<protein>
    <submittedName>
        <fullName evidence="2">Uncharacterized protein</fullName>
    </submittedName>
</protein>
<evidence type="ECO:0000256" key="1">
    <source>
        <dbReference type="SAM" id="Phobius"/>
    </source>
</evidence>
<organism evidence="2 3">
    <name type="scientific">Gossypium arboreum</name>
    <name type="common">Tree cotton</name>
    <name type="synonym">Gossypium nanking</name>
    <dbReference type="NCBI Taxonomy" id="29729"/>
    <lineage>
        <taxon>Eukaryota</taxon>
        <taxon>Viridiplantae</taxon>
        <taxon>Streptophyta</taxon>
        <taxon>Embryophyta</taxon>
        <taxon>Tracheophyta</taxon>
        <taxon>Spermatophyta</taxon>
        <taxon>Magnoliopsida</taxon>
        <taxon>eudicotyledons</taxon>
        <taxon>Gunneridae</taxon>
        <taxon>Pentapetalae</taxon>
        <taxon>rosids</taxon>
        <taxon>malvids</taxon>
        <taxon>Malvales</taxon>
        <taxon>Malvaceae</taxon>
        <taxon>Malvoideae</taxon>
        <taxon>Gossypium</taxon>
    </lineage>
</organism>
<keyword evidence="1" id="KW-1133">Transmembrane helix</keyword>
<gene>
    <name evidence="2" type="ORF">PVK06_012571</name>
</gene>
<proteinExistence type="predicted"/>
<dbReference type="Proteomes" id="UP001358586">
    <property type="component" value="Chromosome 4"/>
</dbReference>
<reference evidence="2 3" key="1">
    <citation type="submission" date="2023-03" db="EMBL/GenBank/DDBJ databases">
        <title>WGS of Gossypium arboreum.</title>
        <authorList>
            <person name="Yu D."/>
        </authorList>
    </citation>
    <scope>NUCLEOTIDE SEQUENCE [LARGE SCALE GENOMIC DNA]</scope>
    <source>
        <tissue evidence="2">Leaf</tissue>
    </source>
</reference>
<keyword evidence="3" id="KW-1185">Reference proteome</keyword>